<organism evidence="1 2">
    <name type="scientific">Iphiclides podalirius</name>
    <name type="common">scarce swallowtail</name>
    <dbReference type="NCBI Taxonomy" id="110791"/>
    <lineage>
        <taxon>Eukaryota</taxon>
        <taxon>Metazoa</taxon>
        <taxon>Ecdysozoa</taxon>
        <taxon>Arthropoda</taxon>
        <taxon>Hexapoda</taxon>
        <taxon>Insecta</taxon>
        <taxon>Pterygota</taxon>
        <taxon>Neoptera</taxon>
        <taxon>Endopterygota</taxon>
        <taxon>Lepidoptera</taxon>
        <taxon>Glossata</taxon>
        <taxon>Ditrysia</taxon>
        <taxon>Papilionoidea</taxon>
        <taxon>Papilionidae</taxon>
        <taxon>Papilioninae</taxon>
        <taxon>Iphiclides</taxon>
    </lineage>
</organism>
<evidence type="ECO:0000313" key="2">
    <source>
        <dbReference type="Proteomes" id="UP000837857"/>
    </source>
</evidence>
<evidence type="ECO:0000313" key="1">
    <source>
        <dbReference type="EMBL" id="CAH2063544.1"/>
    </source>
</evidence>
<accession>A0ABN8IUT8</accession>
<keyword evidence="2" id="KW-1185">Reference proteome</keyword>
<name>A0ABN8IUT8_9NEOP</name>
<sequence>MLTGRRTSRIATEEVERFIVASCNRRYVADDHSAARGAFRPRPRTRHWHGHRSLRSIHGGESVCRRALRSGARQ</sequence>
<proteinExistence type="predicted"/>
<protein>
    <submittedName>
        <fullName evidence="1">Uncharacterized protein</fullName>
    </submittedName>
</protein>
<reference evidence="1" key="1">
    <citation type="submission" date="2022-03" db="EMBL/GenBank/DDBJ databases">
        <authorList>
            <person name="Martin H S."/>
        </authorList>
    </citation>
    <scope>NUCLEOTIDE SEQUENCE</scope>
</reference>
<gene>
    <name evidence="1" type="ORF">IPOD504_LOCUS12565</name>
</gene>
<dbReference type="EMBL" id="OW152815">
    <property type="protein sequence ID" value="CAH2063544.1"/>
    <property type="molecule type" value="Genomic_DNA"/>
</dbReference>
<feature type="non-terminal residue" evidence="1">
    <location>
        <position position="74"/>
    </location>
</feature>
<dbReference type="Proteomes" id="UP000837857">
    <property type="component" value="Chromosome 3"/>
</dbReference>